<dbReference type="AlphaFoldDB" id="A0A4E0RQL6"/>
<keyword evidence="1" id="KW-0472">Membrane</keyword>
<gene>
    <name evidence="2" type="ORF">PN36_22325</name>
</gene>
<dbReference type="Proteomes" id="UP000030428">
    <property type="component" value="Unassembled WGS sequence"/>
</dbReference>
<evidence type="ECO:0000313" key="2">
    <source>
        <dbReference type="EMBL" id="TGO02594.1"/>
    </source>
</evidence>
<feature type="transmembrane region" description="Helical" evidence="1">
    <location>
        <begin position="55"/>
        <end position="78"/>
    </location>
</feature>
<proteinExistence type="predicted"/>
<name>A0A4E0RQL6_9GAMM</name>
<evidence type="ECO:0000313" key="3">
    <source>
        <dbReference type="Proteomes" id="UP000030428"/>
    </source>
</evidence>
<keyword evidence="3" id="KW-1185">Reference proteome</keyword>
<keyword evidence="1" id="KW-1133">Transmembrane helix</keyword>
<dbReference type="EMBL" id="JSZA02000104">
    <property type="protein sequence ID" value="TGO02594.1"/>
    <property type="molecule type" value="Genomic_DNA"/>
</dbReference>
<accession>A0A4E0RQL6</accession>
<protein>
    <recommendedName>
        <fullName evidence="4">Cobalt transport protein</fullName>
    </recommendedName>
</protein>
<organism evidence="2 3">
    <name type="scientific">Candidatus Thiomargarita nelsonii</name>
    <dbReference type="NCBI Taxonomy" id="1003181"/>
    <lineage>
        <taxon>Bacteria</taxon>
        <taxon>Pseudomonadati</taxon>
        <taxon>Pseudomonadota</taxon>
        <taxon>Gammaproteobacteria</taxon>
        <taxon>Thiotrichales</taxon>
        <taxon>Thiotrichaceae</taxon>
        <taxon>Thiomargarita</taxon>
    </lineage>
</organism>
<sequence length="187" mass="21095">MFIVGLPLLILLFKIHASVSSVLPLLKRLRWLFLSLFILNLWFHSPELTWLPSMAGLLLALERVVVLIIIVLMAHLLITTTKTQDIIAALQWWLRPLNKIGFSTERLAVRLALVLDTVTAVQKLYTNTPTITTKNPIKIISARVAGLFTQVLTHAETTPLGTLEIPKLKSPPLWQWGYPLVILLLIL</sequence>
<reference evidence="2 3" key="1">
    <citation type="journal article" date="2016" name="Front. Microbiol.">
        <title>Single-Cell (Meta-)Genomics of a Dimorphic Candidatus Thiomargarita nelsonii Reveals Genomic Plasticity.</title>
        <authorList>
            <person name="Flood B.E."/>
            <person name="Fliss P."/>
            <person name="Jones D.S."/>
            <person name="Dick G.J."/>
            <person name="Jain S."/>
            <person name="Kaster A.K."/>
            <person name="Winkel M."/>
            <person name="Mussmann M."/>
            <person name="Bailey J."/>
        </authorList>
    </citation>
    <scope>NUCLEOTIDE SEQUENCE [LARGE SCALE GENOMIC DNA]</scope>
    <source>
        <strain evidence="2">Hydrate Ridge</strain>
    </source>
</reference>
<evidence type="ECO:0000256" key="1">
    <source>
        <dbReference type="SAM" id="Phobius"/>
    </source>
</evidence>
<evidence type="ECO:0008006" key="4">
    <source>
        <dbReference type="Google" id="ProtNLM"/>
    </source>
</evidence>
<feature type="transmembrane region" description="Helical" evidence="1">
    <location>
        <begin position="27"/>
        <end position="43"/>
    </location>
</feature>
<keyword evidence="1" id="KW-0812">Transmembrane</keyword>
<comment type="caution">
    <text evidence="2">The sequence shown here is derived from an EMBL/GenBank/DDBJ whole genome shotgun (WGS) entry which is preliminary data.</text>
</comment>